<dbReference type="PRINTS" id="PR00411">
    <property type="entry name" value="PNDRDTASEI"/>
</dbReference>
<dbReference type="InterPro" id="IPR016156">
    <property type="entry name" value="FAD/NAD-linked_Rdtase_dimer_sf"/>
</dbReference>
<dbReference type="InterPro" id="IPR046952">
    <property type="entry name" value="GSHR/TRXR-like"/>
</dbReference>
<dbReference type="Pfam" id="PF02852">
    <property type="entry name" value="Pyr_redox_dim"/>
    <property type="match status" value="1"/>
</dbReference>
<name>A0ABS9Z4E7_9HYPH</name>
<accession>A0ABS9Z4E7</accession>
<evidence type="ECO:0000256" key="5">
    <source>
        <dbReference type="ARBA" id="ARBA00023002"/>
    </source>
</evidence>
<keyword evidence="6" id="KW-1015">Disulfide bond</keyword>
<evidence type="ECO:0000256" key="4">
    <source>
        <dbReference type="ARBA" id="ARBA00022827"/>
    </source>
</evidence>
<dbReference type="GO" id="GO:0004362">
    <property type="term" value="F:glutathione-disulfide reductase (NADPH) activity"/>
    <property type="evidence" value="ECO:0007669"/>
    <property type="project" value="UniProtKB-EC"/>
</dbReference>
<dbReference type="RefSeq" id="WP_243066517.1">
    <property type="nucleotide sequence ID" value="NZ_JAIVFK010000059.1"/>
</dbReference>
<dbReference type="NCBIfam" id="NF004776">
    <property type="entry name" value="PRK06116.1"/>
    <property type="match status" value="1"/>
</dbReference>
<keyword evidence="5 8" id="KW-0560">Oxidoreductase</keyword>
<comment type="cofactor">
    <cofactor evidence="1">
        <name>FAD</name>
        <dbReference type="ChEBI" id="CHEBI:57692"/>
    </cofactor>
</comment>
<dbReference type="InterPro" id="IPR036188">
    <property type="entry name" value="FAD/NAD-bd_sf"/>
</dbReference>
<keyword evidence="3 8" id="KW-0285">Flavoprotein</keyword>
<evidence type="ECO:0000256" key="2">
    <source>
        <dbReference type="ARBA" id="ARBA00007532"/>
    </source>
</evidence>
<gene>
    <name evidence="11" type="primary">gorA</name>
    <name evidence="11" type="ORF">K2U94_06995</name>
</gene>
<proteinExistence type="inferred from homology"/>
<reference evidence="11" key="1">
    <citation type="journal article" date="2022" name="ISME J.">
        <title>Identification of active gaseous-alkane degraders at natural gas seeps.</title>
        <authorList>
            <person name="Farhan Ul Haque M."/>
            <person name="Hernandez M."/>
            <person name="Crombie A.T."/>
            <person name="Murrell J.C."/>
        </authorList>
    </citation>
    <scope>NUCLEOTIDE SEQUENCE</scope>
    <source>
        <strain evidence="11">PC2</strain>
    </source>
</reference>
<keyword evidence="4 8" id="KW-0274">FAD</keyword>
<dbReference type="EMBL" id="JAIVFP010000001">
    <property type="protein sequence ID" value="MCI4682508.1"/>
    <property type="molecule type" value="Genomic_DNA"/>
</dbReference>
<dbReference type="SUPFAM" id="SSF51905">
    <property type="entry name" value="FAD/NAD(P)-binding domain"/>
    <property type="match status" value="1"/>
</dbReference>
<evidence type="ECO:0000313" key="11">
    <source>
        <dbReference type="EMBL" id="MCI4682508.1"/>
    </source>
</evidence>
<comment type="caution">
    <text evidence="11">The sequence shown here is derived from an EMBL/GenBank/DDBJ whole genome shotgun (WGS) entry which is preliminary data.</text>
</comment>
<evidence type="ECO:0000313" key="12">
    <source>
        <dbReference type="Proteomes" id="UP001139104"/>
    </source>
</evidence>
<dbReference type="InterPro" id="IPR023753">
    <property type="entry name" value="FAD/NAD-binding_dom"/>
</dbReference>
<dbReference type="Gene3D" id="3.30.390.30">
    <property type="match status" value="1"/>
</dbReference>
<evidence type="ECO:0000256" key="6">
    <source>
        <dbReference type="ARBA" id="ARBA00023157"/>
    </source>
</evidence>
<dbReference type="InterPro" id="IPR004099">
    <property type="entry name" value="Pyr_nucl-diS_OxRdtase_dimer"/>
</dbReference>
<feature type="domain" description="Pyridine nucleotide-disulphide oxidoreductase dimerisation" evidence="9">
    <location>
        <begin position="341"/>
        <end position="449"/>
    </location>
</feature>
<evidence type="ECO:0000256" key="1">
    <source>
        <dbReference type="ARBA" id="ARBA00001974"/>
    </source>
</evidence>
<organism evidence="11 12">
    <name type="scientific">Candidatus Rhodoblastus alkanivorans</name>
    <dbReference type="NCBI Taxonomy" id="2954117"/>
    <lineage>
        <taxon>Bacteria</taxon>
        <taxon>Pseudomonadati</taxon>
        <taxon>Pseudomonadota</taxon>
        <taxon>Alphaproteobacteria</taxon>
        <taxon>Hyphomicrobiales</taxon>
        <taxon>Rhodoblastaceae</taxon>
        <taxon>Rhodoblastus</taxon>
    </lineage>
</organism>
<keyword evidence="12" id="KW-1185">Reference proteome</keyword>
<dbReference type="InterPro" id="IPR001100">
    <property type="entry name" value="Pyr_nuc-diS_OxRdtase"/>
</dbReference>
<dbReference type="PIRSF" id="PIRSF000350">
    <property type="entry name" value="Mercury_reductase_MerA"/>
    <property type="match status" value="1"/>
</dbReference>
<evidence type="ECO:0000259" key="9">
    <source>
        <dbReference type="Pfam" id="PF02852"/>
    </source>
</evidence>
<evidence type="ECO:0000256" key="3">
    <source>
        <dbReference type="ARBA" id="ARBA00022630"/>
    </source>
</evidence>
<evidence type="ECO:0000259" key="10">
    <source>
        <dbReference type="Pfam" id="PF07992"/>
    </source>
</evidence>
<dbReference type="PANTHER" id="PTHR42737:SF2">
    <property type="entry name" value="GLUTATHIONE REDUCTASE"/>
    <property type="match status" value="1"/>
</dbReference>
<dbReference type="PANTHER" id="PTHR42737">
    <property type="entry name" value="GLUTATHIONE REDUCTASE"/>
    <property type="match status" value="1"/>
</dbReference>
<dbReference type="Proteomes" id="UP001139104">
    <property type="component" value="Unassembled WGS sequence"/>
</dbReference>
<dbReference type="Pfam" id="PF07992">
    <property type="entry name" value="Pyr_redox_2"/>
    <property type="match status" value="1"/>
</dbReference>
<keyword evidence="7 8" id="KW-0676">Redox-active center</keyword>
<dbReference type="PRINTS" id="PR00368">
    <property type="entry name" value="FADPNR"/>
</dbReference>
<evidence type="ECO:0000256" key="7">
    <source>
        <dbReference type="ARBA" id="ARBA00023284"/>
    </source>
</evidence>
<comment type="similarity">
    <text evidence="2 8">Belongs to the class-I pyridine nucleotide-disulfide oxidoreductase family.</text>
</comment>
<dbReference type="Gene3D" id="3.50.50.60">
    <property type="entry name" value="FAD/NAD(P)-binding domain"/>
    <property type="match status" value="2"/>
</dbReference>
<dbReference type="PROSITE" id="PS00076">
    <property type="entry name" value="PYRIDINE_REDOX_1"/>
    <property type="match status" value="1"/>
</dbReference>
<evidence type="ECO:0000256" key="8">
    <source>
        <dbReference type="RuleBase" id="RU003691"/>
    </source>
</evidence>
<dbReference type="InterPro" id="IPR012999">
    <property type="entry name" value="Pyr_OxRdtase_I_AS"/>
</dbReference>
<dbReference type="EC" id="1.8.1.7" evidence="11"/>
<feature type="domain" description="FAD/NAD(P)-binding" evidence="10">
    <location>
        <begin position="7"/>
        <end position="321"/>
    </location>
</feature>
<dbReference type="SUPFAM" id="SSF55424">
    <property type="entry name" value="FAD/NAD-linked reductases, dimerisation (C-terminal) domain"/>
    <property type="match status" value="1"/>
</dbReference>
<protein>
    <submittedName>
        <fullName evidence="11">Glutathione-disulfide reductase</fullName>
        <ecNumber evidence="11">1.8.1.7</ecNumber>
    </submittedName>
</protein>
<sequence>MSEFETDLFVIGAGSGGVRAARIASGYGAKVMIAEEFRIGGTCVIRGCVPKKLYVYASRFADDFADAQGFGWRFTHRPEFDWPKLVAAKEGEISRLSRIYEANLLKSSVDIFQERAEILGPHEVRLMQSGRVVAARHILVATGASPQMLPTIPGVEHAISSNEIFDLPKFPRRLAVVGGGYIAVEFASIFARLGAHVTLLFRADNVLRGFDETLRDGLRDALAEAEVDQRFGVLPTEIVKTDDGFDLGLTDHSRLHVDQVLIATGRAPHTKGLGLEKAGVEMDDIGAIKVDARNTTNVPSIHAVGDVTNRVNLTPVAIREGHFFADRMFGGADKEVDYDFIPSAVFTTPEIGTVGLTEAEARKSRDCVDIYQTSFRPMKTTIAGGNEKVIMKLVVCGESDQVLGVHILGESAGEMAQLLAISLRLGATKADFDATMALHPSAAEELVTLRNRTARHTRDEE</sequence>